<dbReference type="RefSeq" id="WP_142533584.1">
    <property type="nucleotide sequence ID" value="NZ_FXTB01000005.1"/>
</dbReference>
<proteinExistence type="predicted"/>
<dbReference type="EMBL" id="FXTB01000005">
    <property type="protein sequence ID" value="SMO70149.1"/>
    <property type="molecule type" value="Genomic_DNA"/>
</dbReference>
<feature type="transmembrane region" description="Helical" evidence="1">
    <location>
        <begin position="51"/>
        <end position="72"/>
    </location>
</feature>
<feature type="domain" description="YcxB-like C-terminal" evidence="2">
    <location>
        <begin position="100"/>
        <end position="157"/>
    </location>
</feature>
<dbReference type="Pfam" id="PF14317">
    <property type="entry name" value="YcxB"/>
    <property type="match status" value="1"/>
</dbReference>
<dbReference type="Proteomes" id="UP000319040">
    <property type="component" value="Unassembled WGS sequence"/>
</dbReference>
<evidence type="ECO:0000259" key="2">
    <source>
        <dbReference type="Pfam" id="PF14317"/>
    </source>
</evidence>
<keyword evidence="4" id="KW-1185">Reference proteome</keyword>
<sequence>MEIKTEITRNDFLEFNKHVMYGKRLRRHFLIATVFVIIWIVLLNIGEPFDLLKVISEAVIFFAIWSLLIFIFNQISLYRIKRIPDSSGSILGEKTYLMEENGFKEISESSETLTSWEGLKEIQESKDYYFLFVDKIAAYIIPKRSFRNKMQEQDFIDAVNRKMGRY</sequence>
<dbReference type="AlphaFoldDB" id="A0A521DEM7"/>
<feature type="transmembrane region" description="Helical" evidence="1">
    <location>
        <begin position="28"/>
        <end position="45"/>
    </location>
</feature>
<gene>
    <name evidence="3" type="ORF">SAMN06265379_105128</name>
</gene>
<organism evidence="3 4">
    <name type="scientific">Saccharicrinis carchari</name>
    <dbReference type="NCBI Taxonomy" id="1168039"/>
    <lineage>
        <taxon>Bacteria</taxon>
        <taxon>Pseudomonadati</taxon>
        <taxon>Bacteroidota</taxon>
        <taxon>Bacteroidia</taxon>
        <taxon>Marinilabiliales</taxon>
        <taxon>Marinilabiliaceae</taxon>
        <taxon>Saccharicrinis</taxon>
    </lineage>
</organism>
<evidence type="ECO:0000313" key="4">
    <source>
        <dbReference type="Proteomes" id="UP000319040"/>
    </source>
</evidence>
<evidence type="ECO:0000313" key="3">
    <source>
        <dbReference type="EMBL" id="SMO70149.1"/>
    </source>
</evidence>
<protein>
    <submittedName>
        <fullName evidence="3">YcxB-like protein</fullName>
    </submittedName>
</protein>
<reference evidence="3 4" key="1">
    <citation type="submission" date="2017-05" db="EMBL/GenBank/DDBJ databases">
        <authorList>
            <person name="Varghese N."/>
            <person name="Submissions S."/>
        </authorList>
    </citation>
    <scope>NUCLEOTIDE SEQUENCE [LARGE SCALE GENOMIC DNA]</scope>
    <source>
        <strain evidence="3 4">DSM 27040</strain>
    </source>
</reference>
<accession>A0A521DEM7</accession>
<keyword evidence="1" id="KW-1133">Transmembrane helix</keyword>
<name>A0A521DEM7_SACCC</name>
<evidence type="ECO:0000256" key="1">
    <source>
        <dbReference type="SAM" id="Phobius"/>
    </source>
</evidence>
<keyword evidence="1" id="KW-0472">Membrane</keyword>
<dbReference type="InterPro" id="IPR025588">
    <property type="entry name" value="YcxB-like_C"/>
</dbReference>
<keyword evidence="1" id="KW-0812">Transmembrane</keyword>
<dbReference type="OrthoDB" id="1249483at2"/>